<comment type="caution">
    <text evidence="1">The sequence shown here is derived from an EMBL/GenBank/DDBJ whole genome shotgun (WGS) entry which is preliminary data.</text>
</comment>
<keyword evidence="2" id="KW-1185">Reference proteome</keyword>
<organism evidence="1 2">
    <name type="scientific">Sporosarcina luteola</name>
    <dbReference type="NCBI Taxonomy" id="582850"/>
    <lineage>
        <taxon>Bacteria</taxon>
        <taxon>Bacillati</taxon>
        <taxon>Bacillota</taxon>
        <taxon>Bacilli</taxon>
        <taxon>Bacillales</taxon>
        <taxon>Caryophanaceae</taxon>
        <taxon>Sporosarcina</taxon>
    </lineage>
</organism>
<dbReference type="OrthoDB" id="1097360at2"/>
<dbReference type="PANTHER" id="PTHR41317">
    <property type="entry name" value="PD-(D_E)XK NUCLEASE FAMILY TRANSPOSASE"/>
    <property type="match status" value="1"/>
</dbReference>
<evidence type="ECO:0000313" key="2">
    <source>
        <dbReference type="Proteomes" id="UP000321901"/>
    </source>
</evidence>
<dbReference type="PANTHER" id="PTHR41317:SF1">
    <property type="entry name" value="PD-(D_E)XK NUCLEASE FAMILY TRANSPOSASE"/>
    <property type="match status" value="1"/>
</dbReference>
<dbReference type="Pfam" id="PF12784">
    <property type="entry name" value="PDDEXK_2"/>
    <property type="match status" value="1"/>
</dbReference>
<sequence>MLYYWAKTYVSQLKRREPYTQLKKMIQIIITDFFLLPPEDIHSKFQLLDPYNGMVFSDHLEIHVVQLPTEQEKGLQEMNELEKWLLFFKGMTREKGGNCDGKFSYQRSLR</sequence>
<name>A0A511Z9Q8_9BACL</name>
<proteinExistence type="predicted"/>
<dbReference type="EMBL" id="BJYL01000033">
    <property type="protein sequence ID" value="GEN84133.1"/>
    <property type="molecule type" value="Genomic_DNA"/>
</dbReference>
<protein>
    <submittedName>
        <fullName evidence="1">Uncharacterized protein</fullName>
    </submittedName>
</protein>
<dbReference type="AlphaFoldDB" id="A0A511Z9Q8"/>
<gene>
    <name evidence="1" type="ORF">SLU01_24450</name>
</gene>
<evidence type="ECO:0000313" key="1">
    <source>
        <dbReference type="EMBL" id="GEN84133.1"/>
    </source>
</evidence>
<reference evidence="1 2" key="1">
    <citation type="submission" date="2019-07" db="EMBL/GenBank/DDBJ databases">
        <title>Whole genome shotgun sequence of Sporosarcina luteola NBRC 105378.</title>
        <authorList>
            <person name="Hosoyama A."/>
            <person name="Uohara A."/>
            <person name="Ohji S."/>
            <person name="Ichikawa N."/>
        </authorList>
    </citation>
    <scope>NUCLEOTIDE SEQUENCE [LARGE SCALE GENOMIC DNA]</scope>
    <source>
        <strain evidence="1 2">NBRC 105378</strain>
    </source>
</reference>
<accession>A0A511Z9Q8</accession>
<dbReference type="Proteomes" id="UP000321901">
    <property type="component" value="Unassembled WGS sequence"/>
</dbReference>